<evidence type="ECO:0000313" key="1">
    <source>
        <dbReference type="EMBL" id="MCE5167265.1"/>
    </source>
</evidence>
<reference evidence="1 2" key="1">
    <citation type="journal article" date="2021" name="BMC Genomics">
        <title>Datura genome reveals duplications of psychoactive alkaloid biosynthetic genes and high mutation rate following tissue culture.</title>
        <authorList>
            <person name="Rajewski A."/>
            <person name="Carter-House D."/>
            <person name="Stajich J."/>
            <person name="Litt A."/>
        </authorList>
    </citation>
    <scope>NUCLEOTIDE SEQUENCE [LARGE SCALE GENOMIC DNA]</scope>
    <source>
        <strain evidence="1">AR-01</strain>
    </source>
</reference>
<proteinExistence type="predicted"/>
<feature type="non-terminal residue" evidence="1">
    <location>
        <position position="1"/>
    </location>
</feature>
<organism evidence="1 2">
    <name type="scientific">Datura stramonium</name>
    <name type="common">Jimsonweed</name>
    <name type="synonym">Common thornapple</name>
    <dbReference type="NCBI Taxonomy" id="4076"/>
    <lineage>
        <taxon>Eukaryota</taxon>
        <taxon>Viridiplantae</taxon>
        <taxon>Streptophyta</taxon>
        <taxon>Embryophyta</taxon>
        <taxon>Tracheophyta</taxon>
        <taxon>Spermatophyta</taxon>
        <taxon>Magnoliopsida</taxon>
        <taxon>eudicotyledons</taxon>
        <taxon>Gunneridae</taxon>
        <taxon>Pentapetalae</taxon>
        <taxon>asterids</taxon>
        <taxon>lamiids</taxon>
        <taxon>Solanales</taxon>
        <taxon>Solanaceae</taxon>
        <taxon>Solanoideae</taxon>
        <taxon>Datureae</taxon>
        <taxon>Datura</taxon>
    </lineage>
</organism>
<sequence>VGIALECARLQHRFTLPPLEVQDFPQVGYLMSQSNDGMYHQSTTNQTDIVQEILSVAQASHDLTNQDSWAGNYNNYAHPSDDFSFLPHNNYNNQIHDDDLGDSFNFMEQLKEDDDQNNVRSIAIGDFDEDFKSDSTVERLRWVGLSEKDEKTFHEDYKTVPIENISGPHKEEQDQLQ</sequence>
<feature type="non-terminal residue" evidence="1">
    <location>
        <position position="177"/>
    </location>
</feature>
<accession>A0ABS8Y9S1</accession>
<comment type="caution">
    <text evidence="1">The sequence shown here is derived from an EMBL/GenBank/DDBJ whole genome shotgun (WGS) entry which is preliminary data.</text>
</comment>
<gene>
    <name evidence="1" type="ORF">HAX54_045439</name>
</gene>
<keyword evidence="2" id="KW-1185">Reference proteome</keyword>
<protein>
    <submittedName>
        <fullName evidence="1">Uncharacterized protein</fullName>
    </submittedName>
</protein>
<dbReference type="EMBL" id="JACEIK010070270">
    <property type="protein sequence ID" value="MCE5167265.1"/>
    <property type="molecule type" value="Genomic_DNA"/>
</dbReference>
<evidence type="ECO:0000313" key="2">
    <source>
        <dbReference type="Proteomes" id="UP000823775"/>
    </source>
</evidence>
<dbReference type="Proteomes" id="UP000823775">
    <property type="component" value="Unassembled WGS sequence"/>
</dbReference>
<name>A0ABS8Y9S1_DATST</name>